<dbReference type="EMBL" id="JADXDR010000079">
    <property type="protein sequence ID" value="KAI7840465.1"/>
    <property type="molecule type" value="Genomic_DNA"/>
</dbReference>
<evidence type="ECO:0000313" key="2">
    <source>
        <dbReference type="Proteomes" id="UP001205105"/>
    </source>
</evidence>
<dbReference type="SUPFAM" id="SSF57184">
    <property type="entry name" value="Growth factor receptor domain"/>
    <property type="match status" value="1"/>
</dbReference>
<accession>A0AAD5DR41</accession>
<evidence type="ECO:0000313" key="1">
    <source>
        <dbReference type="EMBL" id="KAI7840465.1"/>
    </source>
</evidence>
<dbReference type="Proteomes" id="UP001205105">
    <property type="component" value="Unassembled WGS sequence"/>
</dbReference>
<protein>
    <submittedName>
        <fullName evidence="1">Uncharacterized protein</fullName>
    </submittedName>
</protein>
<keyword evidence="2" id="KW-1185">Reference proteome</keyword>
<sequence length="820" mass="86928">MCATCTVTVKRAGLSYLKSGFEASGPLNLNYQVCLDITGLDGFEDATGAVPSTLIAGSLQAAFLAWYTAAGPEAAQACPQIYDKATGKIDLAAVQTDVMHACRKVSDTGVSYGLRFTAYFPCTTAQGRYEVLDATVFQPGPTHAAAFGPTEVYSQPPTSTERIGWGADVGISARLRLTAEFTRASFVQATDIAVDPSDPSNVWIVGPVNESAVNPACGKPYGGPLLKWGWATSSFQPVAGIKAAGVRVTIMPETHMPWVVDGCGQLRGWSRSLKNLYGPAPHGQLYDVAAVNATLYSGCSSYNPATFQGNIAAGCWPPINVAVRPNGALYTSEAGDVAVAANGYELLAAGQDVLYKDPSMDRHFRLFRAPDGHQLLRIAAGSDGSVWLVIGQSASAALGAPRATLAGVYRGFAGTPEQPRSADWRTTCGDTHPGCADGGCDAGLTRCLRCAAPQFVMGSNGRCRPLVCTDVNPNCAECGPGAMCITCAPGFVRGYHSGDTLCRRPIKGPVTCWAGAAGESKQQALKLGNNTWQHMATAADTAVFVDTAGIVRTIRDSTLDQASSFTTKGAWRAASRIMGMSSSVAGWYGVTNAGVLGFANETGTIVPPPLMQRWPDLRSARVLAVATDYFWRPGHCVVTSGMLGRCISGDPSEFVFSYFSREQVHAACIAAADLFCFLDIYGEIHCKAPSRTLTPPEGELWVEIICGSSSVCARTASGTLHCFFLGNNPQQWPVQLSGRYSSLAAYHAPYFAEPSSTLLPRANSRQRVCGIDTAHRLQCMFAWKDPGSSQEFSKLVTLEPTRAWAAVAVTYDSVCAIPAN</sequence>
<reference evidence="1" key="1">
    <citation type="submission" date="2020-11" db="EMBL/GenBank/DDBJ databases">
        <title>Chlorella ohadii genome sequencing and assembly.</title>
        <authorList>
            <person name="Murik O."/>
            <person name="Treves H."/>
            <person name="Kedem I."/>
            <person name="Shotland Y."/>
            <person name="Kaplan A."/>
        </authorList>
    </citation>
    <scope>NUCLEOTIDE SEQUENCE</scope>
    <source>
        <strain evidence="1">1</strain>
    </source>
</reference>
<dbReference type="InterPro" id="IPR009030">
    <property type="entry name" value="Growth_fac_rcpt_cys_sf"/>
</dbReference>
<gene>
    <name evidence="1" type="ORF">COHA_005767</name>
</gene>
<proteinExistence type="predicted"/>
<comment type="caution">
    <text evidence="1">The sequence shown here is derived from an EMBL/GenBank/DDBJ whole genome shotgun (WGS) entry which is preliminary data.</text>
</comment>
<dbReference type="AlphaFoldDB" id="A0AAD5DR41"/>
<organism evidence="1 2">
    <name type="scientific">Chlorella ohadii</name>
    <dbReference type="NCBI Taxonomy" id="2649997"/>
    <lineage>
        <taxon>Eukaryota</taxon>
        <taxon>Viridiplantae</taxon>
        <taxon>Chlorophyta</taxon>
        <taxon>core chlorophytes</taxon>
        <taxon>Trebouxiophyceae</taxon>
        <taxon>Chlorellales</taxon>
        <taxon>Chlorellaceae</taxon>
        <taxon>Chlorella clade</taxon>
        <taxon>Chlorella</taxon>
    </lineage>
</organism>
<name>A0AAD5DR41_9CHLO</name>